<dbReference type="RefSeq" id="WP_123449855.1">
    <property type="nucleotide sequence ID" value="NZ_MOBX01000013.1"/>
</dbReference>
<reference evidence="4 5" key="1">
    <citation type="submission" date="2016-10" db="EMBL/GenBank/DDBJ databases">
        <title>Comparative genome analysis of multiple Pseudomonas spp. focuses on biocontrol and plant growth promoting traits.</title>
        <authorList>
            <person name="Tao X.-Y."/>
            <person name="Taylor C.G."/>
        </authorList>
    </citation>
    <scope>NUCLEOTIDE SEQUENCE [LARGE SCALE GENOMIC DNA]</scope>
    <source>
        <strain evidence="4 5">28B5</strain>
    </source>
</reference>
<evidence type="ECO:0000256" key="1">
    <source>
        <dbReference type="ARBA" id="ARBA00007118"/>
    </source>
</evidence>
<dbReference type="InterPro" id="IPR029479">
    <property type="entry name" value="Nitroreductase"/>
</dbReference>
<organism evidence="4 5">
    <name type="scientific">Pseudomonas fluorescens</name>
    <dbReference type="NCBI Taxonomy" id="294"/>
    <lineage>
        <taxon>Bacteria</taxon>
        <taxon>Pseudomonadati</taxon>
        <taxon>Pseudomonadota</taxon>
        <taxon>Gammaproteobacteria</taxon>
        <taxon>Pseudomonadales</taxon>
        <taxon>Pseudomonadaceae</taxon>
        <taxon>Pseudomonas</taxon>
    </lineage>
</organism>
<dbReference type="PANTHER" id="PTHR43673:SF12">
    <property type="entry name" value="PROTEIN DRGA"/>
    <property type="match status" value="1"/>
</dbReference>
<feature type="domain" description="Nitroreductase" evidence="3">
    <location>
        <begin position="8"/>
        <end position="183"/>
    </location>
</feature>
<name>A0A423MBP7_PSEFL</name>
<dbReference type="Pfam" id="PF00881">
    <property type="entry name" value="Nitroreductase"/>
    <property type="match status" value="1"/>
</dbReference>
<dbReference type="OrthoDB" id="9784375at2"/>
<dbReference type="GO" id="GO:0016491">
    <property type="term" value="F:oxidoreductase activity"/>
    <property type="evidence" value="ECO:0007669"/>
    <property type="project" value="UniProtKB-KW"/>
</dbReference>
<dbReference type="CDD" id="cd02137">
    <property type="entry name" value="MhqN-like"/>
    <property type="match status" value="1"/>
</dbReference>
<dbReference type="EMBL" id="MOBX01000013">
    <property type="protein sequence ID" value="RON80713.1"/>
    <property type="molecule type" value="Genomic_DNA"/>
</dbReference>
<proteinExistence type="inferred from homology"/>
<evidence type="ECO:0000256" key="2">
    <source>
        <dbReference type="ARBA" id="ARBA00023002"/>
    </source>
</evidence>
<keyword evidence="2" id="KW-0560">Oxidoreductase</keyword>
<dbReference type="Gene3D" id="3.40.109.10">
    <property type="entry name" value="NADH Oxidase"/>
    <property type="match status" value="1"/>
</dbReference>
<evidence type="ECO:0000313" key="5">
    <source>
        <dbReference type="Proteomes" id="UP000285378"/>
    </source>
</evidence>
<dbReference type="InterPro" id="IPR000415">
    <property type="entry name" value="Nitroreductase-like"/>
</dbReference>
<evidence type="ECO:0000259" key="3">
    <source>
        <dbReference type="Pfam" id="PF00881"/>
    </source>
</evidence>
<protein>
    <submittedName>
        <fullName evidence="4">Nitroreductase family protein</fullName>
    </submittedName>
</protein>
<dbReference type="Proteomes" id="UP000285378">
    <property type="component" value="Unassembled WGS sequence"/>
</dbReference>
<accession>A0A423MBP7</accession>
<evidence type="ECO:0000313" key="4">
    <source>
        <dbReference type="EMBL" id="RON80713.1"/>
    </source>
</evidence>
<sequence>MSDIANIIKSRISANSYDTERSLSDQQVAELIELATHAPSAFNLQNWKFLAVRSAEAKARLLPLAWGQQKIVDAAVTFIVCGTLNPHETLPSALKPTVDAGIIDQAIYDMWVGAAEGMYKENPQLQRDEAIRSGSLAAMTLMLAAKGQGLVSTPMIGFDQSAVAKEFDLSDLEIPVMLVTVGYPGATNWPQKPRKAVNDVLQFV</sequence>
<dbReference type="AlphaFoldDB" id="A0A423MBP7"/>
<dbReference type="PANTHER" id="PTHR43673">
    <property type="entry name" value="NAD(P)H NITROREDUCTASE YDGI-RELATED"/>
    <property type="match status" value="1"/>
</dbReference>
<gene>
    <name evidence="4" type="ORF">BK670_10950</name>
</gene>
<dbReference type="SUPFAM" id="SSF55469">
    <property type="entry name" value="FMN-dependent nitroreductase-like"/>
    <property type="match status" value="1"/>
</dbReference>
<comment type="similarity">
    <text evidence="1">Belongs to the nitroreductase family.</text>
</comment>
<comment type="caution">
    <text evidence="4">The sequence shown here is derived from an EMBL/GenBank/DDBJ whole genome shotgun (WGS) entry which is preliminary data.</text>
</comment>